<dbReference type="GO" id="GO:0005886">
    <property type="term" value="C:plasma membrane"/>
    <property type="evidence" value="ECO:0007669"/>
    <property type="project" value="UniProtKB-SubCell"/>
</dbReference>
<dbReference type="PANTHER" id="PTHR43163">
    <property type="entry name" value="DIPEPTIDE TRANSPORT SYSTEM PERMEASE PROTEIN DPPB-RELATED"/>
    <property type="match status" value="1"/>
</dbReference>
<dbReference type="GO" id="GO:0055085">
    <property type="term" value="P:transmembrane transport"/>
    <property type="evidence" value="ECO:0007669"/>
    <property type="project" value="InterPro"/>
</dbReference>
<keyword evidence="3" id="KW-1003">Cell membrane</keyword>
<dbReference type="CDD" id="cd06261">
    <property type="entry name" value="TM_PBP2"/>
    <property type="match status" value="1"/>
</dbReference>
<protein>
    <submittedName>
        <fullName evidence="9">Peptide/nickel transport system permease protein</fullName>
    </submittedName>
</protein>
<dbReference type="Proteomes" id="UP000295325">
    <property type="component" value="Unassembled WGS sequence"/>
</dbReference>
<dbReference type="AlphaFoldDB" id="A0A4R7KAL9"/>
<dbReference type="Pfam" id="PF19300">
    <property type="entry name" value="BPD_transp_1_N"/>
    <property type="match status" value="1"/>
</dbReference>
<proteinExistence type="inferred from homology"/>
<evidence type="ECO:0000256" key="6">
    <source>
        <dbReference type="ARBA" id="ARBA00023136"/>
    </source>
</evidence>
<evidence type="ECO:0000256" key="1">
    <source>
        <dbReference type="ARBA" id="ARBA00004651"/>
    </source>
</evidence>
<dbReference type="SUPFAM" id="SSF161098">
    <property type="entry name" value="MetI-like"/>
    <property type="match status" value="1"/>
</dbReference>
<feature type="transmembrane region" description="Helical" evidence="7">
    <location>
        <begin position="285"/>
        <end position="306"/>
    </location>
</feature>
<dbReference type="InterPro" id="IPR035906">
    <property type="entry name" value="MetI-like_sf"/>
</dbReference>
<evidence type="ECO:0000256" key="4">
    <source>
        <dbReference type="ARBA" id="ARBA00022692"/>
    </source>
</evidence>
<dbReference type="RefSeq" id="WP_133628881.1">
    <property type="nucleotide sequence ID" value="NZ_SOAZ01000022.1"/>
</dbReference>
<dbReference type="PANTHER" id="PTHR43163:SF6">
    <property type="entry name" value="DIPEPTIDE TRANSPORT SYSTEM PERMEASE PROTEIN DPPB-RELATED"/>
    <property type="match status" value="1"/>
</dbReference>
<evidence type="ECO:0000256" key="2">
    <source>
        <dbReference type="ARBA" id="ARBA00022448"/>
    </source>
</evidence>
<dbReference type="OrthoDB" id="9773221at2"/>
<feature type="domain" description="ABC transmembrane type-1" evidence="8">
    <location>
        <begin position="95"/>
        <end position="303"/>
    </location>
</feature>
<evidence type="ECO:0000256" key="7">
    <source>
        <dbReference type="RuleBase" id="RU363032"/>
    </source>
</evidence>
<gene>
    <name evidence="9" type="ORF">EDD71_12231</name>
</gene>
<accession>A0A4R7KAL9</accession>
<dbReference type="Pfam" id="PF00528">
    <property type="entry name" value="BPD_transp_1"/>
    <property type="match status" value="1"/>
</dbReference>
<dbReference type="EMBL" id="SOAZ01000022">
    <property type="protein sequence ID" value="TDT51061.1"/>
    <property type="molecule type" value="Genomic_DNA"/>
</dbReference>
<evidence type="ECO:0000313" key="9">
    <source>
        <dbReference type="EMBL" id="TDT51061.1"/>
    </source>
</evidence>
<feature type="transmembrane region" description="Helical" evidence="7">
    <location>
        <begin position="12"/>
        <end position="30"/>
    </location>
</feature>
<reference evidence="9 10" key="1">
    <citation type="submission" date="2019-03" db="EMBL/GenBank/DDBJ databases">
        <title>Genomic Encyclopedia of Type Strains, Phase IV (KMG-IV): sequencing the most valuable type-strain genomes for metagenomic binning, comparative biology and taxonomic classification.</title>
        <authorList>
            <person name="Goeker M."/>
        </authorList>
    </citation>
    <scope>NUCLEOTIDE SEQUENCE [LARGE SCALE GENOMIC DNA]</scope>
    <source>
        <strain evidence="9 10">DSM 24455</strain>
    </source>
</reference>
<feature type="transmembrane region" description="Helical" evidence="7">
    <location>
        <begin position="234"/>
        <end position="265"/>
    </location>
</feature>
<evidence type="ECO:0000259" key="8">
    <source>
        <dbReference type="PROSITE" id="PS50928"/>
    </source>
</evidence>
<keyword evidence="6 7" id="KW-0472">Membrane</keyword>
<comment type="caution">
    <text evidence="9">The sequence shown here is derived from an EMBL/GenBank/DDBJ whole genome shotgun (WGS) entry which is preliminary data.</text>
</comment>
<dbReference type="PROSITE" id="PS50928">
    <property type="entry name" value="ABC_TM1"/>
    <property type="match status" value="1"/>
</dbReference>
<feature type="transmembrane region" description="Helical" evidence="7">
    <location>
        <begin position="134"/>
        <end position="157"/>
    </location>
</feature>
<keyword evidence="4 7" id="KW-0812">Transmembrane</keyword>
<comment type="similarity">
    <text evidence="7">Belongs to the binding-protein-dependent transport system permease family.</text>
</comment>
<evidence type="ECO:0000256" key="3">
    <source>
        <dbReference type="ARBA" id="ARBA00022475"/>
    </source>
</evidence>
<keyword evidence="2 7" id="KW-0813">Transport</keyword>
<comment type="subcellular location">
    <subcellularLocation>
        <location evidence="1 7">Cell membrane</location>
        <topology evidence="1 7">Multi-pass membrane protein</topology>
    </subcellularLocation>
</comment>
<keyword evidence="10" id="KW-1185">Reference proteome</keyword>
<dbReference type="InterPro" id="IPR045621">
    <property type="entry name" value="BPD_transp_1_N"/>
</dbReference>
<sequence length="313" mass="33906">MVKYIFKRLIQLIPVLIGVSIAVFLMIYLIPGNAAEIIAGPTATKEEIQNITVKLGLDKPAYIQYLKYMSGVLKGDLGYSFQTGQAVSKAIAVRYVNTLSLAIFSALISIILGVTTGIIAAAKRNSWFDRLCMGISTFGISAPSFWIGLLLIVVFGVKLKLLPISGFNGKIWTADGFIHLLMPAITLGFGSSAMISRMTRSSLLEIIHQDYIQTARAKGVKEKIVILKHALKNALIPIITIVGINFGGLLGGAVVVESVFAINGIGRLMVQAISARDFPMIQGSVLMVAFTFVIINLIVDILYAAIDPRIQYN</sequence>
<evidence type="ECO:0000256" key="5">
    <source>
        <dbReference type="ARBA" id="ARBA00022989"/>
    </source>
</evidence>
<feature type="transmembrane region" description="Helical" evidence="7">
    <location>
        <begin position="177"/>
        <end position="195"/>
    </location>
</feature>
<keyword evidence="5 7" id="KW-1133">Transmembrane helix</keyword>
<dbReference type="InterPro" id="IPR000515">
    <property type="entry name" value="MetI-like"/>
</dbReference>
<organism evidence="9 10">
    <name type="scientific">Fonticella tunisiensis</name>
    <dbReference type="NCBI Taxonomy" id="1096341"/>
    <lineage>
        <taxon>Bacteria</taxon>
        <taxon>Bacillati</taxon>
        <taxon>Bacillota</taxon>
        <taxon>Clostridia</taxon>
        <taxon>Eubacteriales</taxon>
        <taxon>Clostridiaceae</taxon>
        <taxon>Fonticella</taxon>
    </lineage>
</organism>
<name>A0A4R7KAL9_9CLOT</name>
<feature type="transmembrane region" description="Helical" evidence="7">
    <location>
        <begin position="101"/>
        <end position="122"/>
    </location>
</feature>
<dbReference type="Gene3D" id="1.10.3720.10">
    <property type="entry name" value="MetI-like"/>
    <property type="match status" value="1"/>
</dbReference>
<evidence type="ECO:0000313" key="10">
    <source>
        <dbReference type="Proteomes" id="UP000295325"/>
    </source>
</evidence>